<feature type="region of interest" description="Disordered" evidence="4">
    <location>
        <begin position="334"/>
        <end position="357"/>
    </location>
</feature>
<keyword evidence="3" id="KW-0408">Iron</keyword>
<name>A0A0D6EQA2_SPOSA</name>
<sequence length="418" mass="47047">MPDSLNTVDLSLYLSGRSTPAQDRATAQAFVENAETVGFFYVRGWERVVPKALVESVFEYHEGEGLNSQAARGRAGWPSSSGAYEGSLSVWVLLANKRFFDLPQGIKDSLAYTSSKANRGYLAFGREETFEIGNDCDPQYPEHWPKEEDLPGFKETINRFHLLCDELHLRIMSLLALALNLPKNYFVPSISSRSACLRLLHYPPARRHGSNSRLGAHTDFGTVSTLSFIEWIRAACIDNVLTIGCWTRRSRCYGRTRRAVSRWRGPDGGWVAVEPKANTFVMKMCVHSATLEVDELGWMICPMCSSLPTPHLAPPLLATHPSYLQRRHPLPLVQPQAQIDRPPRRPASARNRRPVNWLDEDPTKRRLLLQPCLTSRTDNIEYDSPTQRPGSTAFQGSRYEPILAGEYYAKALEAEIGV</sequence>
<protein>
    <submittedName>
        <fullName evidence="5">SPOSA6832_03789-mRNA-1:cds</fullName>
    </submittedName>
</protein>
<keyword evidence="1" id="KW-0479">Metal-binding</keyword>
<dbReference type="SUPFAM" id="SSF51197">
    <property type="entry name" value="Clavaminate synthase-like"/>
    <property type="match status" value="1"/>
</dbReference>
<dbReference type="PANTHER" id="PTHR10209:SF804">
    <property type="entry name" value="FE2OG DIOXYGENASE DOMAIN-CONTAINING PROTEIN"/>
    <property type="match status" value="1"/>
</dbReference>
<dbReference type="Proteomes" id="UP000243876">
    <property type="component" value="Unassembled WGS sequence"/>
</dbReference>
<dbReference type="PANTHER" id="PTHR10209">
    <property type="entry name" value="OXIDOREDUCTASE, 2OG-FE II OXYGENASE FAMILY PROTEIN"/>
    <property type="match status" value="1"/>
</dbReference>
<evidence type="ECO:0000256" key="2">
    <source>
        <dbReference type="ARBA" id="ARBA00023002"/>
    </source>
</evidence>
<organism evidence="5 6">
    <name type="scientific">Sporidiobolus salmonicolor</name>
    <name type="common">Yeast-like fungus</name>
    <name type="synonym">Sporobolomyces salmonicolor</name>
    <dbReference type="NCBI Taxonomy" id="5005"/>
    <lineage>
        <taxon>Eukaryota</taxon>
        <taxon>Fungi</taxon>
        <taxon>Dikarya</taxon>
        <taxon>Basidiomycota</taxon>
        <taxon>Pucciniomycotina</taxon>
        <taxon>Microbotryomycetes</taxon>
        <taxon>Sporidiobolales</taxon>
        <taxon>Sporidiobolaceae</taxon>
        <taxon>Sporobolomyces</taxon>
    </lineage>
</organism>
<evidence type="ECO:0000313" key="5">
    <source>
        <dbReference type="EMBL" id="CEQ42018.1"/>
    </source>
</evidence>
<evidence type="ECO:0000313" key="6">
    <source>
        <dbReference type="Proteomes" id="UP000243876"/>
    </source>
</evidence>
<dbReference type="GO" id="GO:0046872">
    <property type="term" value="F:metal ion binding"/>
    <property type="evidence" value="ECO:0007669"/>
    <property type="project" value="UniProtKB-KW"/>
</dbReference>
<dbReference type="EMBL" id="CENE01000019">
    <property type="protein sequence ID" value="CEQ42018.1"/>
    <property type="molecule type" value="Genomic_DNA"/>
</dbReference>
<keyword evidence="6" id="KW-1185">Reference proteome</keyword>
<accession>A0A0D6EQA2</accession>
<reference evidence="6" key="1">
    <citation type="submission" date="2015-02" db="EMBL/GenBank/DDBJ databases">
        <authorList>
            <person name="Gon?alves P."/>
        </authorList>
    </citation>
    <scope>NUCLEOTIDE SEQUENCE [LARGE SCALE GENOMIC DNA]</scope>
</reference>
<dbReference type="InterPro" id="IPR027443">
    <property type="entry name" value="IPNS-like_sf"/>
</dbReference>
<dbReference type="AlphaFoldDB" id="A0A0D6EQA2"/>
<evidence type="ECO:0000256" key="4">
    <source>
        <dbReference type="SAM" id="MobiDB-lite"/>
    </source>
</evidence>
<dbReference type="OrthoDB" id="288590at2759"/>
<gene>
    <name evidence="5" type="primary">SPOSA6832_03789</name>
</gene>
<proteinExistence type="predicted"/>
<dbReference type="GO" id="GO:0016491">
    <property type="term" value="F:oxidoreductase activity"/>
    <property type="evidence" value="ECO:0007669"/>
    <property type="project" value="UniProtKB-KW"/>
</dbReference>
<keyword evidence="2" id="KW-0560">Oxidoreductase</keyword>
<evidence type="ECO:0000256" key="1">
    <source>
        <dbReference type="ARBA" id="ARBA00022723"/>
    </source>
</evidence>
<dbReference type="Gene3D" id="2.60.120.330">
    <property type="entry name" value="B-lactam Antibiotic, Isopenicillin N Synthase, Chain"/>
    <property type="match status" value="1"/>
</dbReference>
<evidence type="ECO:0000256" key="3">
    <source>
        <dbReference type="ARBA" id="ARBA00023004"/>
    </source>
</evidence>